<dbReference type="RefSeq" id="XP_003145282.1">
    <property type="nucleotide sequence ID" value="XM_003145234.1"/>
</dbReference>
<dbReference type="AlphaFoldDB" id="A0A1S0TSX0"/>
<feature type="compositionally biased region" description="Low complexity" evidence="1">
    <location>
        <begin position="402"/>
        <end position="411"/>
    </location>
</feature>
<feature type="compositionally biased region" description="Polar residues" evidence="1">
    <location>
        <begin position="251"/>
        <end position="270"/>
    </location>
</feature>
<feature type="region of interest" description="Disordered" evidence="1">
    <location>
        <begin position="345"/>
        <end position="434"/>
    </location>
</feature>
<feature type="compositionally biased region" description="Low complexity" evidence="1">
    <location>
        <begin position="386"/>
        <end position="395"/>
    </location>
</feature>
<feature type="region of interest" description="Disordered" evidence="1">
    <location>
        <begin position="233"/>
        <end position="270"/>
    </location>
</feature>
<proteinExistence type="predicted"/>
<name>A0A1S0TSX0_LOALO</name>
<dbReference type="KEGG" id="loa:LOAG_09707"/>
<protein>
    <submittedName>
        <fullName evidence="2">Uncharacterized protein</fullName>
    </submittedName>
</protein>
<evidence type="ECO:0000313" key="2">
    <source>
        <dbReference type="EMBL" id="EFO18786.1"/>
    </source>
</evidence>
<feature type="compositionally biased region" description="Basic and acidic residues" evidence="1">
    <location>
        <begin position="345"/>
        <end position="360"/>
    </location>
</feature>
<gene>
    <name evidence="2" type="ORF">LOAG_09707</name>
</gene>
<dbReference type="EMBL" id="JH712166">
    <property type="protein sequence ID" value="EFO18786.1"/>
    <property type="molecule type" value="Genomic_DNA"/>
</dbReference>
<sequence>MQKFNNHFVKNFDAANWAIILDEMAFVNRELFEILMSTAVAERRALQIETAEEEKYRIIAEKLVLKRIELRQELYFQMNSYESLRKQIHQTETDLTNLQKVIDVYDAEYWQLDDARHYLQSQLFQLQELLRRSQRYCCFNSSSKSSLPLSDSGDKNKNIECESDKCLTMGRKYNAMIPCCDISKKKNYDITNAKGKGQMVTKTMLKINPFVSDVVHEGIKSMKNVVKVATRSKVGEKSGHEPLPSPEKSLQAGSTTKLKQMANEKSISSESDFMWNKKEADSNSNQSVSPSSPLPSNASYFLVKQHKLPFDFKLMEIKEQTECSGPVRPTEIAALSLRHVKPRRSLVDSKQTEKNNEEIKNVTVDEIATDHESTTDLQSSKDIDSSKSSSVSISDGETTDLMSESISFSDMSSKKSDSVSSVNIDINEQEKKVF</sequence>
<dbReference type="OrthoDB" id="5872089at2759"/>
<dbReference type="GeneID" id="9947149"/>
<dbReference type="CTD" id="9947149"/>
<accession>A0A1S0TSX0</accession>
<evidence type="ECO:0000256" key="1">
    <source>
        <dbReference type="SAM" id="MobiDB-lite"/>
    </source>
</evidence>
<organism evidence="2">
    <name type="scientific">Loa loa</name>
    <name type="common">Eye worm</name>
    <name type="synonym">Filaria loa</name>
    <dbReference type="NCBI Taxonomy" id="7209"/>
    <lineage>
        <taxon>Eukaryota</taxon>
        <taxon>Metazoa</taxon>
        <taxon>Ecdysozoa</taxon>
        <taxon>Nematoda</taxon>
        <taxon>Chromadorea</taxon>
        <taxon>Rhabditida</taxon>
        <taxon>Spirurina</taxon>
        <taxon>Spiruromorpha</taxon>
        <taxon>Filarioidea</taxon>
        <taxon>Onchocercidae</taxon>
        <taxon>Loa</taxon>
    </lineage>
</organism>
<dbReference type="OMA" id="LCINCET"/>
<feature type="compositionally biased region" description="Basic and acidic residues" evidence="1">
    <location>
        <begin position="368"/>
        <end position="385"/>
    </location>
</feature>
<reference evidence="2" key="1">
    <citation type="submission" date="2012-04" db="EMBL/GenBank/DDBJ databases">
        <title>The Genome Sequence of Loa loa.</title>
        <authorList>
            <consortium name="The Broad Institute Genome Sequencing Platform"/>
            <consortium name="Broad Institute Genome Sequencing Center for Infectious Disease"/>
            <person name="Nutman T.B."/>
            <person name="Fink D.L."/>
            <person name="Russ C."/>
            <person name="Young S."/>
            <person name="Zeng Q."/>
            <person name="Gargeya S."/>
            <person name="Alvarado L."/>
            <person name="Berlin A."/>
            <person name="Chapman S.B."/>
            <person name="Chen Z."/>
            <person name="Freedman E."/>
            <person name="Gellesch M."/>
            <person name="Goldberg J."/>
            <person name="Griggs A."/>
            <person name="Gujja S."/>
            <person name="Heilman E.R."/>
            <person name="Heiman D."/>
            <person name="Howarth C."/>
            <person name="Mehta T."/>
            <person name="Neiman D."/>
            <person name="Pearson M."/>
            <person name="Roberts A."/>
            <person name="Saif S."/>
            <person name="Shea T."/>
            <person name="Shenoy N."/>
            <person name="Sisk P."/>
            <person name="Stolte C."/>
            <person name="Sykes S."/>
            <person name="White J."/>
            <person name="Yandava C."/>
            <person name="Haas B."/>
            <person name="Henn M.R."/>
            <person name="Nusbaum C."/>
            <person name="Birren B."/>
        </authorList>
    </citation>
    <scope>NUCLEOTIDE SEQUENCE [LARGE SCALE GENOMIC DNA]</scope>
</reference>